<comment type="caution">
    <text evidence="1">The sequence shown here is derived from an EMBL/GenBank/DDBJ whole genome shotgun (WGS) entry which is preliminary data.</text>
</comment>
<sequence>MYKSTKVQKYKSTKVQKYKSTKVQKYKSTKVQKYKANTWIPAQKHCRDDNIGVSQLKIIAGMIRLVNSISESLLG</sequence>
<dbReference type="EMBL" id="BMQV01000066">
    <property type="protein sequence ID" value="GGP69359.1"/>
    <property type="molecule type" value="Genomic_DNA"/>
</dbReference>
<name>A0ABQ2QD34_9GAMM</name>
<accession>A0ABQ2QD34</accession>
<evidence type="ECO:0008006" key="3">
    <source>
        <dbReference type="Google" id="ProtNLM"/>
    </source>
</evidence>
<gene>
    <name evidence="1" type="ORF">GCM10009409_37720</name>
</gene>
<proteinExistence type="predicted"/>
<dbReference type="Proteomes" id="UP000654367">
    <property type="component" value="Unassembled WGS sequence"/>
</dbReference>
<evidence type="ECO:0000313" key="2">
    <source>
        <dbReference type="Proteomes" id="UP000654367"/>
    </source>
</evidence>
<organism evidence="1 2">
    <name type="scientific">Shewanella saliphila</name>
    <dbReference type="NCBI Taxonomy" id="2282698"/>
    <lineage>
        <taxon>Bacteria</taxon>
        <taxon>Pseudomonadati</taxon>
        <taxon>Pseudomonadota</taxon>
        <taxon>Gammaproteobacteria</taxon>
        <taxon>Alteromonadales</taxon>
        <taxon>Shewanellaceae</taxon>
        <taxon>Shewanella</taxon>
    </lineage>
</organism>
<reference evidence="2" key="1">
    <citation type="journal article" date="2019" name="Int. J. Syst. Evol. Microbiol.">
        <title>The Global Catalogue of Microorganisms (GCM) 10K type strain sequencing project: providing services to taxonomists for standard genome sequencing and annotation.</title>
        <authorList>
            <consortium name="The Broad Institute Genomics Platform"/>
            <consortium name="The Broad Institute Genome Sequencing Center for Infectious Disease"/>
            <person name="Wu L."/>
            <person name="Ma J."/>
        </authorList>
    </citation>
    <scope>NUCLEOTIDE SEQUENCE [LARGE SCALE GENOMIC DNA]</scope>
    <source>
        <strain evidence="2">JCM 32304</strain>
    </source>
</reference>
<protein>
    <recommendedName>
        <fullName evidence="3">Transposase</fullName>
    </recommendedName>
</protein>
<keyword evidence="2" id="KW-1185">Reference proteome</keyword>
<evidence type="ECO:0000313" key="1">
    <source>
        <dbReference type="EMBL" id="GGP69359.1"/>
    </source>
</evidence>